<evidence type="ECO:0000313" key="1">
    <source>
        <dbReference type="EMBL" id="TKC33419.1"/>
    </source>
</evidence>
<name>A0A4U1EBB6_MONMO</name>
<dbReference type="PANTHER" id="PTHR24110">
    <property type="entry name" value="CENTROSOMAL PROTEIN OF 78 KDA"/>
    <property type="match status" value="1"/>
</dbReference>
<gene>
    <name evidence="1" type="ORF">EI555_009531</name>
</gene>
<dbReference type="GO" id="GO:0044782">
    <property type="term" value="P:cilium organization"/>
    <property type="evidence" value="ECO:0007669"/>
    <property type="project" value="TreeGrafter"/>
</dbReference>
<dbReference type="GO" id="GO:0005813">
    <property type="term" value="C:centrosome"/>
    <property type="evidence" value="ECO:0007669"/>
    <property type="project" value="TreeGrafter"/>
</dbReference>
<evidence type="ECO:0000313" key="2">
    <source>
        <dbReference type="Proteomes" id="UP000308365"/>
    </source>
</evidence>
<dbReference type="PANTHER" id="PTHR24110:SF3">
    <property type="entry name" value="CENTROSOMAL PROTEIN OF 78 KDA"/>
    <property type="match status" value="1"/>
</dbReference>
<proteinExistence type="predicted"/>
<accession>A0A4U1EBB6</accession>
<feature type="non-terminal residue" evidence="1">
    <location>
        <position position="195"/>
    </location>
</feature>
<sequence>MQDLYHFDPYYHSLDCDGRPRGREASRGFQACVGIVSAASFPEAALGPSSLSEAARRQRGRHFSGADSVPLPAVGASLREGLLDFNAHCLCELLFNGDKMYGLNHSFYNNFALGFDRNKVSRSCVPAIRNKDVTFQLCKALRRCVSASGALRNLELSGLVVRERDVTMLTKVGLNKSATLGHQCLANCPTGDGGL</sequence>
<dbReference type="GO" id="GO:0036064">
    <property type="term" value="C:ciliary basal body"/>
    <property type="evidence" value="ECO:0007669"/>
    <property type="project" value="TreeGrafter"/>
</dbReference>
<protein>
    <submittedName>
        <fullName evidence="1">Uncharacterized protein</fullName>
    </submittedName>
</protein>
<comment type="caution">
    <text evidence="1">The sequence shown here is derived from an EMBL/GenBank/DDBJ whole genome shotgun (WGS) entry which is preliminary data.</text>
</comment>
<dbReference type="EMBL" id="RWIC01003629">
    <property type="protein sequence ID" value="TKC33419.1"/>
    <property type="molecule type" value="Genomic_DNA"/>
</dbReference>
<organism evidence="1 2">
    <name type="scientific">Monodon monoceros</name>
    <name type="common">Narwhal</name>
    <name type="synonym">Ceratodon monodon</name>
    <dbReference type="NCBI Taxonomy" id="40151"/>
    <lineage>
        <taxon>Eukaryota</taxon>
        <taxon>Metazoa</taxon>
        <taxon>Chordata</taxon>
        <taxon>Craniata</taxon>
        <taxon>Vertebrata</taxon>
        <taxon>Euteleostomi</taxon>
        <taxon>Mammalia</taxon>
        <taxon>Eutheria</taxon>
        <taxon>Laurasiatheria</taxon>
        <taxon>Artiodactyla</taxon>
        <taxon>Whippomorpha</taxon>
        <taxon>Cetacea</taxon>
        <taxon>Odontoceti</taxon>
        <taxon>Monodontidae</taxon>
        <taxon>Monodon</taxon>
    </lineage>
</organism>
<reference evidence="2" key="1">
    <citation type="journal article" date="2019" name="IScience">
        <title>Narwhal Genome Reveals Long-Term Low Genetic Diversity despite Current Large Abundance Size.</title>
        <authorList>
            <person name="Westbury M.V."/>
            <person name="Petersen B."/>
            <person name="Garde E."/>
            <person name="Heide-Jorgensen M.P."/>
            <person name="Lorenzen E.D."/>
        </authorList>
    </citation>
    <scope>NUCLEOTIDE SEQUENCE [LARGE SCALE GENOMIC DNA]</scope>
</reference>
<dbReference type="Proteomes" id="UP000308365">
    <property type="component" value="Unassembled WGS sequence"/>
</dbReference>
<dbReference type="AlphaFoldDB" id="A0A4U1EBB6"/>